<dbReference type="InterPro" id="IPR002100">
    <property type="entry name" value="TF_MADSbox"/>
</dbReference>
<keyword evidence="5" id="KW-0539">Nucleus</keyword>
<evidence type="ECO:0000313" key="8">
    <source>
        <dbReference type="EMBL" id="KAK3029460.1"/>
    </source>
</evidence>
<dbReference type="SUPFAM" id="SSF55455">
    <property type="entry name" value="SRF-like"/>
    <property type="match status" value="1"/>
</dbReference>
<organism evidence="8 9">
    <name type="scientific">Escallonia herrerae</name>
    <dbReference type="NCBI Taxonomy" id="1293975"/>
    <lineage>
        <taxon>Eukaryota</taxon>
        <taxon>Viridiplantae</taxon>
        <taxon>Streptophyta</taxon>
        <taxon>Embryophyta</taxon>
        <taxon>Tracheophyta</taxon>
        <taxon>Spermatophyta</taxon>
        <taxon>Magnoliopsida</taxon>
        <taxon>eudicotyledons</taxon>
        <taxon>Gunneridae</taxon>
        <taxon>Pentapetalae</taxon>
        <taxon>asterids</taxon>
        <taxon>campanulids</taxon>
        <taxon>Escalloniales</taxon>
        <taxon>Escalloniaceae</taxon>
        <taxon>Escallonia</taxon>
    </lineage>
</organism>
<dbReference type="GO" id="GO:0000981">
    <property type="term" value="F:DNA-binding transcription factor activity, RNA polymerase II-specific"/>
    <property type="evidence" value="ECO:0007669"/>
    <property type="project" value="TreeGrafter"/>
</dbReference>
<evidence type="ECO:0000256" key="5">
    <source>
        <dbReference type="ARBA" id="ARBA00023242"/>
    </source>
</evidence>
<keyword evidence="3" id="KW-0238">DNA-binding</keyword>
<feature type="domain" description="MADS-box" evidence="7">
    <location>
        <begin position="1"/>
        <end position="61"/>
    </location>
</feature>
<protein>
    <recommendedName>
        <fullName evidence="7">MADS-box domain-containing protein</fullName>
    </recommendedName>
</protein>
<dbReference type="GO" id="GO:0005634">
    <property type="term" value="C:nucleus"/>
    <property type="evidence" value="ECO:0007669"/>
    <property type="project" value="UniProtKB-SubCell"/>
</dbReference>
<dbReference type="EMBL" id="JAVXUP010000379">
    <property type="protein sequence ID" value="KAK3029460.1"/>
    <property type="molecule type" value="Genomic_DNA"/>
</dbReference>
<proteinExistence type="predicted"/>
<dbReference type="GO" id="GO:0046983">
    <property type="term" value="F:protein dimerization activity"/>
    <property type="evidence" value="ECO:0007669"/>
    <property type="project" value="InterPro"/>
</dbReference>
<dbReference type="Gene3D" id="3.40.1810.10">
    <property type="entry name" value="Transcription factor, MADS-box"/>
    <property type="match status" value="1"/>
</dbReference>
<feature type="compositionally biased region" description="Gly residues" evidence="6">
    <location>
        <begin position="74"/>
        <end position="84"/>
    </location>
</feature>
<reference evidence="8" key="1">
    <citation type="submission" date="2022-12" db="EMBL/GenBank/DDBJ databases">
        <title>Draft genome assemblies for two species of Escallonia (Escalloniales).</title>
        <authorList>
            <person name="Chanderbali A."/>
            <person name="Dervinis C."/>
            <person name="Anghel I."/>
            <person name="Soltis D."/>
            <person name="Soltis P."/>
            <person name="Zapata F."/>
        </authorList>
    </citation>
    <scope>NUCLEOTIDE SEQUENCE</scope>
    <source>
        <strain evidence="8">UCBG64.0493</strain>
        <tissue evidence="8">Leaf</tissue>
    </source>
</reference>
<evidence type="ECO:0000313" key="9">
    <source>
        <dbReference type="Proteomes" id="UP001188597"/>
    </source>
</evidence>
<evidence type="ECO:0000256" key="1">
    <source>
        <dbReference type="ARBA" id="ARBA00004123"/>
    </source>
</evidence>
<gene>
    <name evidence="8" type="ORF">RJ639_037745</name>
</gene>
<evidence type="ECO:0000256" key="3">
    <source>
        <dbReference type="ARBA" id="ARBA00023125"/>
    </source>
</evidence>
<dbReference type="PROSITE" id="PS50066">
    <property type="entry name" value="MADS_BOX_2"/>
    <property type="match status" value="1"/>
</dbReference>
<sequence length="120" mass="12762">MGRTKLEIKKIEDKARRQMTFTKRQHGLYKKAGELATKCGAQVAVIAFSNASNVFVYGHPAVNTVLRQYEATTWGGGGRGPGGEGGDREQVLGVSGEAGGKKEGGGDTGQPWLVYFFLAG</sequence>
<dbReference type="GO" id="GO:0000978">
    <property type="term" value="F:RNA polymerase II cis-regulatory region sequence-specific DNA binding"/>
    <property type="evidence" value="ECO:0007669"/>
    <property type="project" value="TreeGrafter"/>
</dbReference>
<keyword evidence="9" id="KW-1185">Reference proteome</keyword>
<dbReference type="PRINTS" id="PR00404">
    <property type="entry name" value="MADSDOMAIN"/>
</dbReference>
<keyword evidence="4" id="KW-0804">Transcription</keyword>
<comment type="caution">
    <text evidence="8">The sequence shown here is derived from an EMBL/GenBank/DDBJ whole genome shotgun (WGS) entry which is preliminary data.</text>
</comment>
<dbReference type="PANTHER" id="PTHR11945">
    <property type="entry name" value="MADS BOX PROTEIN"/>
    <property type="match status" value="1"/>
</dbReference>
<dbReference type="PANTHER" id="PTHR11945:SF629">
    <property type="entry name" value="OS02G0164450 PROTEIN"/>
    <property type="match status" value="1"/>
</dbReference>
<name>A0AA89B681_9ASTE</name>
<evidence type="ECO:0000259" key="7">
    <source>
        <dbReference type="PROSITE" id="PS50066"/>
    </source>
</evidence>
<evidence type="ECO:0000256" key="4">
    <source>
        <dbReference type="ARBA" id="ARBA00023163"/>
    </source>
</evidence>
<feature type="region of interest" description="Disordered" evidence="6">
    <location>
        <begin position="73"/>
        <end position="110"/>
    </location>
</feature>
<comment type="subcellular location">
    <subcellularLocation>
        <location evidence="1">Nucleus</location>
    </subcellularLocation>
</comment>
<accession>A0AA89B681</accession>
<dbReference type="Proteomes" id="UP001188597">
    <property type="component" value="Unassembled WGS sequence"/>
</dbReference>
<dbReference type="SMART" id="SM00432">
    <property type="entry name" value="MADS"/>
    <property type="match status" value="1"/>
</dbReference>
<dbReference type="InterPro" id="IPR036879">
    <property type="entry name" value="TF_MADSbox_sf"/>
</dbReference>
<dbReference type="Pfam" id="PF00319">
    <property type="entry name" value="SRF-TF"/>
    <property type="match status" value="1"/>
</dbReference>
<evidence type="ECO:0000256" key="6">
    <source>
        <dbReference type="SAM" id="MobiDB-lite"/>
    </source>
</evidence>
<dbReference type="AlphaFoldDB" id="A0AA89B681"/>
<evidence type="ECO:0000256" key="2">
    <source>
        <dbReference type="ARBA" id="ARBA00023015"/>
    </source>
</evidence>
<keyword evidence="2" id="KW-0805">Transcription regulation</keyword>